<keyword evidence="1" id="KW-0472">Membrane</keyword>
<comment type="caution">
    <text evidence="2">The sequence shown here is derived from an EMBL/GenBank/DDBJ whole genome shotgun (WGS) entry which is preliminary data.</text>
</comment>
<dbReference type="RefSeq" id="WP_378929860.1">
    <property type="nucleotide sequence ID" value="NZ_JBHLVO010000001.1"/>
</dbReference>
<gene>
    <name evidence="2" type="ORF">ACFFIX_01700</name>
</gene>
<proteinExistence type="predicted"/>
<feature type="transmembrane region" description="Helical" evidence="1">
    <location>
        <begin position="32"/>
        <end position="48"/>
    </location>
</feature>
<dbReference type="Proteomes" id="UP001589854">
    <property type="component" value="Unassembled WGS sequence"/>
</dbReference>
<keyword evidence="1" id="KW-1133">Transmembrane helix</keyword>
<sequence length="186" mass="20883">MGQLVFGLIGFFLLLPILLLLPIGFSVKNKSILIFTALCISLVVIFSLQVLSVVTSWVILVLLIAIASLLVLKRLSFSAESTDEAFFEAKLEMVSNKSLVISDSTFNEVKPEQIKEVISLTPPEQLQLTELDETDFLNSRIIDEKVETRLIEDNFIPELSFSKEDDIEINFDAILSDSNSNKERRS</sequence>
<feature type="transmembrane region" description="Helical" evidence="1">
    <location>
        <begin position="54"/>
        <end position="72"/>
    </location>
</feature>
<dbReference type="EMBL" id="JBHLVO010000001">
    <property type="protein sequence ID" value="MFC0270174.1"/>
    <property type="molecule type" value="Genomic_DNA"/>
</dbReference>
<name>A0ABV6GAD9_9BACI</name>
<keyword evidence="3" id="KW-1185">Reference proteome</keyword>
<protein>
    <submittedName>
        <fullName evidence="2">Uncharacterized protein</fullName>
    </submittedName>
</protein>
<organism evidence="2 3">
    <name type="scientific">Metabacillus herbersteinensis</name>
    <dbReference type="NCBI Taxonomy" id="283816"/>
    <lineage>
        <taxon>Bacteria</taxon>
        <taxon>Bacillati</taxon>
        <taxon>Bacillota</taxon>
        <taxon>Bacilli</taxon>
        <taxon>Bacillales</taxon>
        <taxon>Bacillaceae</taxon>
        <taxon>Metabacillus</taxon>
    </lineage>
</organism>
<evidence type="ECO:0000256" key="1">
    <source>
        <dbReference type="SAM" id="Phobius"/>
    </source>
</evidence>
<evidence type="ECO:0000313" key="2">
    <source>
        <dbReference type="EMBL" id="MFC0270174.1"/>
    </source>
</evidence>
<keyword evidence="1" id="KW-0812">Transmembrane</keyword>
<accession>A0ABV6GAD9</accession>
<feature type="transmembrane region" description="Helical" evidence="1">
    <location>
        <begin position="6"/>
        <end position="25"/>
    </location>
</feature>
<reference evidence="2 3" key="1">
    <citation type="submission" date="2024-09" db="EMBL/GenBank/DDBJ databases">
        <authorList>
            <person name="Sun Q."/>
            <person name="Mori K."/>
        </authorList>
    </citation>
    <scope>NUCLEOTIDE SEQUENCE [LARGE SCALE GENOMIC DNA]</scope>
    <source>
        <strain evidence="2 3">CCM 7228</strain>
    </source>
</reference>
<evidence type="ECO:0000313" key="3">
    <source>
        <dbReference type="Proteomes" id="UP001589854"/>
    </source>
</evidence>